<gene>
    <name evidence="1" type="ORF">AVEN_29419_1</name>
</gene>
<proteinExistence type="predicted"/>
<reference evidence="1 2" key="1">
    <citation type="journal article" date="2019" name="Sci. Rep.">
        <title>Orb-weaving spider Araneus ventricosus genome elucidates the spidroin gene catalogue.</title>
        <authorList>
            <person name="Kono N."/>
            <person name="Nakamura H."/>
            <person name="Ohtoshi R."/>
            <person name="Moran D.A.P."/>
            <person name="Shinohara A."/>
            <person name="Yoshida Y."/>
            <person name="Fujiwara M."/>
            <person name="Mori M."/>
            <person name="Tomita M."/>
            <person name="Arakawa K."/>
        </authorList>
    </citation>
    <scope>NUCLEOTIDE SEQUENCE [LARGE SCALE GENOMIC DNA]</scope>
</reference>
<evidence type="ECO:0000313" key="1">
    <source>
        <dbReference type="EMBL" id="GBM09564.1"/>
    </source>
</evidence>
<organism evidence="1 2">
    <name type="scientific">Araneus ventricosus</name>
    <name type="common">Orbweaver spider</name>
    <name type="synonym">Epeira ventricosa</name>
    <dbReference type="NCBI Taxonomy" id="182803"/>
    <lineage>
        <taxon>Eukaryota</taxon>
        <taxon>Metazoa</taxon>
        <taxon>Ecdysozoa</taxon>
        <taxon>Arthropoda</taxon>
        <taxon>Chelicerata</taxon>
        <taxon>Arachnida</taxon>
        <taxon>Araneae</taxon>
        <taxon>Araneomorphae</taxon>
        <taxon>Entelegynae</taxon>
        <taxon>Araneoidea</taxon>
        <taxon>Araneidae</taxon>
        <taxon>Araneus</taxon>
    </lineage>
</organism>
<dbReference type="EMBL" id="BGPR01000272">
    <property type="protein sequence ID" value="GBM09564.1"/>
    <property type="molecule type" value="Genomic_DNA"/>
</dbReference>
<accession>A0A4Y2D0R7</accession>
<keyword evidence="2" id="KW-1185">Reference proteome</keyword>
<protein>
    <submittedName>
        <fullName evidence="1">Uncharacterized protein</fullName>
    </submittedName>
</protein>
<dbReference type="Proteomes" id="UP000499080">
    <property type="component" value="Unassembled WGS sequence"/>
</dbReference>
<dbReference type="AlphaFoldDB" id="A0A4Y2D0R7"/>
<name>A0A4Y2D0R7_ARAVE</name>
<evidence type="ECO:0000313" key="2">
    <source>
        <dbReference type="Proteomes" id="UP000499080"/>
    </source>
</evidence>
<comment type="caution">
    <text evidence="1">The sequence shown here is derived from an EMBL/GenBank/DDBJ whole genome shotgun (WGS) entry which is preliminary data.</text>
</comment>
<sequence>MDLVILNYGQMMRTTPQSTNFRASSAEGHLTPTDLTCSKPAYTANLRWNRASKLTPYYPVSKMSTNRMSAVLFDRLGDERKSKFVRWKVQQRTHHAIFV</sequence>